<proteinExistence type="predicted"/>
<evidence type="ECO:0000256" key="3">
    <source>
        <dbReference type="ARBA" id="ARBA00023163"/>
    </source>
</evidence>
<dbReference type="InterPro" id="IPR023187">
    <property type="entry name" value="Tscrpt_reg_MarR-type_CS"/>
</dbReference>
<dbReference type="PANTHER" id="PTHR33164:SF57">
    <property type="entry name" value="MARR-FAMILY TRANSCRIPTIONAL REGULATOR"/>
    <property type="match status" value="1"/>
</dbReference>
<protein>
    <submittedName>
        <fullName evidence="6">MarR family protein</fullName>
    </submittedName>
</protein>
<keyword evidence="2" id="KW-0238">DNA-binding</keyword>
<dbReference type="Pfam" id="PF12802">
    <property type="entry name" value="MarR_2"/>
    <property type="match status" value="1"/>
</dbReference>
<dbReference type="AlphaFoldDB" id="A0A1C4WT83"/>
<dbReference type="Gene3D" id="1.10.10.10">
    <property type="entry name" value="Winged helix-like DNA-binding domain superfamily/Winged helix DNA-binding domain"/>
    <property type="match status" value="1"/>
</dbReference>
<feature type="region of interest" description="Disordered" evidence="4">
    <location>
        <begin position="144"/>
        <end position="174"/>
    </location>
</feature>
<dbReference type="PROSITE" id="PS01117">
    <property type="entry name" value="HTH_MARR_1"/>
    <property type="match status" value="1"/>
</dbReference>
<name>A0A1C4WT83_9ACTN</name>
<evidence type="ECO:0000256" key="4">
    <source>
        <dbReference type="SAM" id="MobiDB-lite"/>
    </source>
</evidence>
<dbReference type="EMBL" id="FMCW01000018">
    <property type="protein sequence ID" value="SCE99422.1"/>
    <property type="molecule type" value="Genomic_DNA"/>
</dbReference>
<dbReference type="InterPro" id="IPR000835">
    <property type="entry name" value="HTH_MarR-typ"/>
</dbReference>
<dbReference type="GO" id="GO:0003700">
    <property type="term" value="F:DNA-binding transcription factor activity"/>
    <property type="evidence" value="ECO:0007669"/>
    <property type="project" value="InterPro"/>
</dbReference>
<dbReference type="RefSeq" id="WP_256092019.1">
    <property type="nucleotide sequence ID" value="NZ_FMCW01000018.1"/>
</dbReference>
<feature type="domain" description="HTH marR-type" evidence="5">
    <location>
        <begin position="1"/>
        <end position="138"/>
    </location>
</feature>
<accession>A0A1C4WT83</accession>
<dbReference type="InterPro" id="IPR039422">
    <property type="entry name" value="MarR/SlyA-like"/>
</dbReference>
<reference evidence="6 7" key="1">
    <citation type="submission" date="2016-06" db="EMBL/GenBank/DDBJ databases">
        <authorList>
            <person name="Kjaerup R.B."/>
            <person name="Dalgaard T.S."/>
            <person name="Juul-Madsen H.R."/>
        </authorList>
    </citation>
    <scope>NUCLEOTIDE SEQUENCE [LARGE SCALE GENOMIC DNA]</scope>
    <source>
        <strain evidence="6 7">DSM 45626</strain>
    </source>
</reference>
<dbReference type="CDD" id="cd00090">
    <property type="entry name" value="HTH_ARSR"/>
    <property type="match status" value="1"/>
</dbReference>
<dbReference type="SMART" id="SM00347">
    <property type="entry name" value="HTH_MARR"/>
    <property type="match status" value="1"/>
</dbReference>
<dbReference type="Proteomes" id="UP000199375">
    <property type="component" value="Unassembled WGS sequence"/>
</dbReference>
<evidence type="ECO:0000256" key="2">
    <source>
        <dbReference type="ARBA" id="ARBA00023125"/>
    </source>
</evidence>
<dbReference type="InterPro" id="IPR011991">
    <property type="entry name" value="ArsR-like_HTH"/>
</dbReference>
<gene>
    <name evidence="6" type="ORF">GA0070558_11845</name>
</gene>
<evidence type="ECO:0000259" key="5">
    <source>
        <dbReference type="PROSITE" id="PS50995"/>
    </source>
</evidence>
<dbReference type="SUPFAM" id="SSF46785">
    <property type="entry name" value="Winged helix' DNA-binding domain"/>
    <property type="match status" value="1"/>
</dbReference>
<organism evidence="6 7">
    <name type="scientific">Micromonospora haikouensis</name>
    <dbReference type="NCBI Taxonomy" id="686309"/>
    <lineage>
        <taxon>Bacteria</taxon>
        <taxon>Bacillati</taxon>
        <taxon>Actinomycetota</taxon>
        <taxon>Actinomycetes</taxon>
        <taxon>Micromonosporales</taxon>
        <taxon>Micromonosporaceae</taxon>
        <taxon>Micromonospora</taxon>
    </lineage>
</organism>
<dbReference type="PANTHER" id="PTHR33164">
    <property type="entry name" value="TRANSCRIPTIONAL REGULATOR, MARR FAMILY"/>
    <property type="match status" value="1"/>
</dbReference>
<sequence length="174" mass="18283">METTRELGARLYDLLKSVRLIKQRRADDRPSVPLGLVGMLTQIEQLAAGAHARELAEHTGLDPSTVSRAVASLAAHGLVERRADPTDRRASCLAVTPAGRAALADTYGWYGELLDRALADWTPDEVAALCSALGRFTRDLGSALGGRADPASAPGGEADLGSAPADNDNLEAAR</sequence>
<keyword evidence="1" id="KW-0805">Transcription regulation</keyword>
<evidence type="ECO:0000313" key="6">
    <source>
        <dbReference type="EMBL" id="SCE99422.1"/>
    </source>
</evidence>
<evidence type="ECO:0000256" key="1">
    <source>
        <dbReference type="ARBA" id="ARBA00023015"/>
    </source>
</evidence>
<dbReference type="GO" id="GO:0003677">
    <property type="term" value="F:DNA binding"/>
    <property type="evidence" value="ECO:0007669"/>
    <property type="project" value="UniProtKB-KW"/>
</dbReference>
<evidence type="ECO:0000313" key="7">
    <source>
        <dbReference type="Proteomes" id="UP000199375"/>
    </source>
</evidence>
<dbReference type="InterPro" id="IPR036390">
    <property type="entry name" value="WH_DNA-bd_sf"/>
</dbReference>
<keyword evidence="3" id="KW-0804">Transcription</keyword>
<dbReference type="PROSITE" id="PS50995">
    <property type="entry name" value="HTH_MARR_2"/>
    <property type="match status" value="1"/>
</dbReference>
<dbReference type="InterPro" id="IPR036388">
    <property type="entry name" value="WH-like_DNA-bd_sf"/>
</dbReference>
<dbReference type="GO" id="GO:0006950">
    <property type="term" value="P:response to stress"/>
    <property type="evidence" value="ECO:0007669"/>
    <property type="project" value="TreeGrafter"/>
</dbReference>